<comment type="caution">
    <text evidence="12">The sequence shown here is derived from an EMBL/GenBank/DDBJ whole genome shotgun (WGS) entry which is preliminary data.</text>
</comment>
<feature type="transmembrane region" description="Helical" evidence="10">
    <location>
        <begin position="114"/>
        <end position="132"/>
    </location>
</feature>
<comment type="subcellular location">
    <subcellularLocation>
        <location evidence="1 10">Endoplasmic reticulum membrane</location>
        <topology evidence="1 10">Multi-pass membrane protein</topology>
    </subcellularLocation>
    <subcellularLocation>
        <location evidence="10">Golgi apparatus membrane</location>
        <topology evidence="10">Multi-pass membrane protein</topology>
    </subcellularLocation>
</comment>
<dbReference type="PANTHER" id="PTHR14467">
    <property type="entry name" value="ARV1"/>
    <property type="match status" value="1"/>
</dbReference>
<dbReference type="GO" id="GO:0097036">
    <property type="term" value="P:regulation of plasma membrane sterol distribution"/>
    <property type="evidence" value="ECO:0007669"/>
    <property type="project" value="UniProtKB-UniRule"/>
</dbReference>
<dbReference type="GO" id="GO:0006665">
    <property type="term" value="P:sphingolipid metabolic process"/>
    <property type="evidence" value="ECO:0007669"/>
    <property type="project" value="UniProtKB-UniRule"/>
</dbReference>
<dbReference type="Proteomes" id="UP000759537">
    <property type="component" value="Unassembled WGS sequence"/>
</dbReference>
<keyword evidence="9 10" id="KW-0472">Membrane</keyword>
<reference evidence="12" key="1">
    <citation type="submission" date="2019-10" db="EMBL/GenBank/DDBJ databases">
        <authorList>
            <consortium name="DOE Joint Genome Institute"/>
            <person name="Kuo A."/>
            <person name="Miyauchi S."/>
            <person name="Kiss E."/>
            <person name="Drula E."/>
            <person name="Kohler A."/>
            <person name="Sanchez-Garcia M."/>
            <person name="Andreopoulos B."/>
            <person name="Barry K.W."/>
            <person name="Bonito G."/>
            <person name="Buee M."/>
            <person name="Carver A."/>
            <person name="Chen C."/>
            <person name="Cichocki N."/>
            <person name="Clum A."/>
            <person name="Culley D."/>
            <person name="Crous P.W."/>
            <person name="Fauchery L."/>
            <person name="Girlanda M."/>
            <person name="Hayes R."/>
            <person name="Keri Z."/>
            <person name="LaButti K."/>
            <person name="Lipzen A."/>
            <person name="Lombard V."/>
            <person name="Magnuson J."/>
            <person name="Maillard F."/>
            <person name="Morin E."/>
            <person name="Murat C."/>
            <person name="Nolan M."/>
            <person name="Ohm R."/>
            <person name="Pangilinan J."/>
            <person name="Pereira M."/>
            <person name="Perotto S."/>
            <person name="Peter M."/>
            <person name="Riley R."/>
            <person name="Sitrit Y."/>
            <person name="Stielow B."/>
            <person name="Szollosi G."/>
            <person name="Zifcakova L."/>
            <person name="Stursova M."/>
            <person name="Spatafora J.W."/>
            <person name="Tedersoo L."/>
            <person name="Vaario L.-M."/>
            <person name="Yamada A."/>
            <person name="Yan M."/>
            <person name="Wang P."/>
            <person name="Xu J."/>
            <person name="Bruns T."/>
            <person name="Baldrian P."/>
            <person name="Vilgalys R."/>
            <person name="Henrissat B."/>
            <person name="Grigoriev I.V."/>
            <person name="Hibbett D."/>
            <person name="Nagy L.G."/>
            <person name="Martin F.M."/>
        </authorList>
    </citation>
    <scope>NUCLEOTIDE SEQUENCE</scope>
    <source>
        <strain evidence="12">Prilba</strain>
    </source>
</reference>
<proteinExistence type="inferred from homology"/>
<gene>
    <name evidence="12" type="ORF">DFH94DRAFT_710622</name>
</gene>
<evidence type="ECO:0000313" key="13">
    <source>
        <dbReference type="Proteomes" id="UP000759537"/>
    </source>
</evidence>
<evidence type="ECO:0000256" key="11">
    <source>
        <dbReference type="SAM" id="MobiDB-lite"/>
    </source>
</evidence>
<evidence type="ECO:0000256" key="5">
    <source>
        <dbReference type="ARBA" id="ARBA00022824"/>
    </source>
</evidence>
<evidence type="ECO:0000256" key="7">
    <source>
        <dbReference type="ARBA" id="ARBA00023055"/>
    </source>
</evidence>
<keyword evidence="13" id="KW-1185">Reference proteome</keyword>
<keyword evidence="4 10" id="KW-0812">Transmembrane</keyword>
<evidence type="ECO:0000256" key="2">
    <source>
        <dbReference type="ARBA" id="ARBA00009187"/>
    </source>
</evidence>
<reference evidence="12" key="2">
    <citation type="journal article" date="2020" name="Nat. Commun.">
        <title>Large-scale genome sequencing of mycorrhizal fungi provides insights into the early evolution of symbiotic traits.</title>
        <authorList>
            <person name="Miyauchi S."/>
            <person name="Kiss E."/>
            <person name="Kuo A."/>
            <person name="Drula E."/>
            <person name="Kohler A."/>
            <person name="Sanchez-Garcia M."/>
            <person name="Morin E."/>
            <person name="Andreopoulos B."/>
            <person name="Barry K.W."/>
            <person name="Bonito G."/>
            <person name="Buee M."/>
            <person name="Carver A."/>
            <person name="Chen C."/>
            <person name="Cichocki N."/>
            <person name="Clum A."/>
            <person name="Culley D."/>
            <person name="Crous P.W."/>
            <person name="Fauchery L."/>
            <person name="Girlanda M."/>
            <person name="Hayes R.D."/>
            <person name="Keri Z."/>
            <person name="LaButti K."/>
            <person name="Lipzen A."/>
            <person name="Lombard V."/>
            <person name="Magnuson J."/>
            <person name="Maillard F."/>
            <person name="Murat C."/>
            <person name="Nolan M."/>
            <person name="Ohm R.A."/>
            <person name="Pangilinan J."/>
            <person name="Pereira M.F."/>
            <person name="Perotto S."/>
            <person name="Peter M."/>
            <person name="Pfister S."/>
            <person name="Riley R."/>
            <person name="Sitrit Y."/>
            <person name="Stielow J.B."/>
            <person name="Szollosi G."/>
            <person name="Zifcakova L."/>
            <person name="Stursova M."/>
            <person name="Spatafora J.W."/>
            <person name="Tedersoo L."/>
            <person name="Vaario L.M."/>
            <person name="Yamada A."/>
            <person name="Yan M."/>
            <person name="Wang P."/>
            <person name="Xu J."/>
            <person name="Bruns T."/>
            <person name="Baldrian P."/>
            <person name="Vilgalys R."/>
            <person name="Dunand C."/>
            <person name="Henrissat B."/>
            <person name="Grigoriev I.V."/>
            <person name="Hibbett D."/>
            <person name="Nagy L.G."/>
            <person name="Martin F.M."/>
        </authorList>
    </citation>
    <scope>NUCLEOTIDE SEQUENCE</scope>
    <source>
        <strain evidence="12">Prilba</strain>
    </source>
</reference>
<keyword evidence="10" id="KW-0333">Golgi apparatus</keyword>
<comment type="function">
    <text evidence="10">Mediator of sterol homeostasis involved in sterol uptake, trafficking and distribution into membranes.</text>
</comment>
<dbReference type="GO" id="GO:0005789">
    <property type="term" value="C:endoplasmic reticulum membrane"/>
    <property type="evidence" value="ECO:0007669"/>
    <property type="project" value="UniProtKB-SubCell"/>
</dbReference>
<feature type="transmembrane region" description="Helical" evidence="10">
    <location>
        <begin position="160"/>
        <end position="193"/>
    </location>
</feature>
<dbReference type="EMBL" id="WHVB01000002">
    <property type="protein sequence ID" value="KAF8486119.1"/>
    <property type="molecule type" value="Genomic_DNA"/>
</dbReference>
<dbReference type="GO" id="GO:0032366">
    <property type="term" value="P:intracellular sterol transport"/>
    <property type="evidence" value="ECO:0007669"/>
    <property type="project" value="UniProtKB-UniRule"/>
</dbReference>
<dbReference type="Pfam" id="PF04161">
    <property type="entry name" value="Arv1"/>
    <property type="match status" value="1"/>
</dbReference>
<sequence length="340" mass="37953">MPLCTNCAQTIPYLYTIYHSVNNVRLEQCPSCRAPADPYVEHDALVVALDLILLKPEVYRHLLFNRGTPPRKVEETAPPRGQDDDGLQREQCAEEKRVAAAAQDSARERTRRWLIVRVGAGVVLVDSFVRWSRLRRVDDGLLRGPKSGSSSWMTTSDGEAAVAFMHILLGCFVETASFHGGITLASIVVLRSLDCVARWRKRVNPPSSIRKQLRYSHISLCLFYSSLTKFLLLVVLSIWGPQIPKDTPPPASYVYKMPLESPLWHLLDDDVLDRTWLVRNLLGGMSAGFGLRVVLDCHPFFTSLIILLGCVVKTVVVSLVQEFVGPGNGVAETWLAYSIP</sequence>
<feature type="transmembrane region" description="Helical" evidence="10">
    <location>
        <begin position="214"/>
        <end position="239"/>
    </location>
</feature>
<dbReference type="GO" id="GO:0016125">
    <property type="term" value="P:sterol metabolic process"/>
    <property type="evidence" value="ECO:0007669"/>
    <property type="project" value="UniProtKB-UniRule"/>
</dbReference>
<dbReference type="OrthoDB" id="2192830at2759"/>
<accession>A0A9P5N481</accession>
<dbReference type="PANTHER" id="PTHR14467:SF0">
    <property type="entry name" value="PROTEIN ARV1"/>
    <property type="match status" value="1"/>
</dbReference>
<keyword evidence="7 10" id="KW-0445">Lipid transport</keyword>
<feature type="transmembrane region" description="Helical" evidence="10">
    <location>
        <begin position="300"/>
        <end position="320"/>
    </location>
</feature>
<evidence type="ECO:0000256" key="8">
    <source>
        <dbReference type="ARBA" id="ARBA00023098"/>
    </source>
</evidence>
<protein>
    <recommendedName>
        <fullName evidence="10">Protein ARV</fullName>
    </recommendedName>
</protein>
<dbReference type="AlphaFoldDB" id="A0A9P5N481"/>
<keyword evidence="10" id="KW-0746">Sphingolipid metabolism</keyword>
<comment type="similarity">
    <text evidence="2 10">Belongs to the ARV1 family.</text>
</comment>
<comment type="function">
    <text evidence="10">Regulates also the sphingolipid metabolism.</text>
</comment>
<evidence type="ECO:0000256" key="9">
    <source>
        <dbReference type="ARBA" id="ARBA00023136"/>
    </source>
</evidence>
<dbReference type="InterPro" id="IPR007290">
    <property type="entry name" value="Arv1"/>
</dbReference>
<name>A0A9P5N481_9AGAM</name>
<keyword evidence="6 10" id="KW-1133">Transmembrane helix</keyword>
<dbReference type="GO" id="GO:0032541">
    <property type="term" value="C:cortical endoplasmic reticulum"/>
    <property type="evidence" value="ECO:0007669"/>
    <property type="project" value="TreeGrafter"/>
</dbReference>
<evidence type="ECO:0000256" key="1">
    <source>
        <dbReference type="ARBA" id="ARBA00004477"/>
    </source>
</evidence>
<evidence type="ECO:0000256" key="10">
    <source>
        <dbReference type="RuleBase" id="RU368065"/>
    </source>
</evidence>
<evidence type="ECO:0000256" key="6">
    <source>
        <dbReference type="ARBA" id="ARBA00022989"/>
    </source>
</evidence>
<evidence type="ECO:0000256" key="4">
    <source>
        <dbReference type="ARBA" id="ARBA00022692"/>
    </source>
</evidence>
<keyword evidence="8 10" id="KW-0443">Lipid metabolism</keyword>
<feature type="compositionally biased region" description="Basic and acidic residues" evidence="11">
    <location>
        <begin position="71"/>
        <end position="90"/>
    </location>
</feature>
<feature type="region of interest" description="Disordered" evidence="11">
    <location>
        <begin position="69"/>
        <end position="90"/>
    </location>
</feature>
<organism evidence="12 13">
    <name type="scientific">Russula ochroleuca</name>
    <dbReference type="NCBI Taxonomy" id="152965"/>
    <lineage>
        <taxon>Eukaryota</taxon>
        <taxon>Fungi</taxon>
        <taxon>Dikarya</taxon>
        <taxon>Basidiomycota</taxon>
        <taxon>Agaricomycotina</taxon>
        <taxon>Agaricomycetes</taxon>
        <taxon>Russulales</taxon>
        <taxon>Russulaceae</taxon>
        <taxon>Russula</taxon>
    </lineage>
</organism>
<evidence type="ECO:0000313" key="12">
    <source>
        <dbReference type="EMBL" id="KAF8486119.1"/>
    </source>
</evidence>
<keyword evidence="5 10" id="KW-0256">Endoplasmic reticulum</keyword>
<evidence type="ECO:0000256" key="3">
    <source>
        <dbReference type="ARBA" id="ARBA00022448"/>
    </source>
</evidence>
<keyword evidence="3 10" id="KW-0813">Transport</keyword>
<dbReference type="GO" id="GO:0000139">
    <property type="term" value="C:Golgi membrane"/>
    <property type="evidence" value="ECO:0007669"/>
    <property type="project" value="UniProtKB-SubCell"/>
</dbReference>